<keyword evidence="11" id="KW-0573">Peptidoglycan synthesis</keyword>
<dbReference type="OrthoDB" id="9766909at2"/>
<evidence type="ECO:0000259" key="19">
    <source>
        <dbReference type="Pfam" id="PF00912"/>
    </source>
</evidence>
<dbReference type="PANTHER" id="PTHR32282:SF32">
    <property type="entry name" value="PENICILLIN-BINDING PROTEIN 2A"/>
    <property type="match status" value="1"/>
</dbReference>
<dbReference type="GO" id="GO:0009252">
    <property type="term" value="P:peptidoglycan biosynthetic process"/>
    <property type="evidence" value="ECO:0007669"/>
    <property type="project" value="UniProtKB-KW"/>
</dbReference>
<evidence type="ECO:0000256" key="14">
    <source>
        <dbReference type="ARBA" id="ARBA00023268"/>
    </source>
</evidence>
<dbReference type="Gene3D" id="3.40.710.10">
    <property type="entry name" value="DD-peptidase/beta-lactamase superfamily"/>
    <property type="match status" value="1"/>
</dbReference>
<dbReference type="RefSeq" id="WP_091272703.1">
    <property type="nucleotide sequence ID" value="NZ_FNDK01000007.1"/>
</dbReference>
<protein>
    <submittedName>
        <fullName evidence="20">Penicillin-binding protein 2A</fullName>
    </submittedName>
</protein>
<dbReference type="Pfam" id="PF00905">
    <property type="entry name" value="Transpeptidase"/>
    <property type="match status" value="1"/>
</dbReference>
<comment type="similarity">
    <text evidence="2">In the N-terminal section; belongs to the glycosyltransferase 51 family.</text>
</comment>
<dbReference type="STRING" id="568899.SAMN05192534_10769"/>
<evidence type="ECO:0000259" key="18">
    <source>
        <dbReference type="Pfam" id="PF00905"/>
    </source>
</evidence>
<dbReference type="InterPro" id="IPR001264">
    <property type="entry name" value="Glyco_trans_51"/>
</dbReference>
<evidence type="ECO:0000313" key="21">
    <source>
        <dbReference type="Proteomes" id="UP000199163"/>
    </source>
</evidence>
<feature type="domain" description="Penicillin-binding protein transpeptidase" evidence="18">
    <location>
        <begin position="318"/>
        <end position="590"/>
    </location>
</feature>
<dbReference type="FunFam" id="1.10.3810.10:FF:000001">
    <property type="entry name" value="Penicillin-binding protein 1A"/>
    <property type="match status" value="1"/>
</dbReference>
<keyword evidence="10" id="KW-0133">Cell shape</keyword>
<keyword evidence="5" id="KW-0645">Protease</keyword>
<evidence type="ECO:0000256" key="12">
    <source>
        <dbReference type="ARBA" id="ARBA00022989"/>
    </source>
</evidence>
<reference evidence="20 21" key="1">
    <citation type="submission" date="2016-10" db="EMBL/GenBank/DDBJ databases">
        <authorList>
            <person name="de Groot N.N."/>
        </authorList>
    </citation>
    <scope>NUCLEOTIDE SEQUENCE [LARGE SCALE GENOMIC DNA]</scope>
    <source>
        <strain evidence="20 21">DSM 21632</strain>
    </source>
</reference>
<dbReference type="SUPFAM" id="SSF53955">
    <property type="entry name" value="Lysozyme-like"/>
    <property type="match status" value="1"/>
</dbReference>
<dbReference type="Pfam" id="PF00912">
    <property type="entry name" value="Transgly"/>
    <property type="match status" value="1"/>
</dbReference>
<dbReference type="NCBIfam" id="TIGR02074">
    <property type="entry name" value="PBP_1a_fam"/>
    <property type="match status" value="1"/>
</dbReference>
<evidence type="ECO:0000256" key="10">
    <source>
        <dbReference type="ARBA" id="ARBA00022960"/>
    </source>
</evidence>
<dbReference type="GO" id="GO:0009002">
    <property type="term" value="F:serine-type D-Ala-D-Ala carboxypeptidase activity"/>
    <property type="evidence" value="ECO:0007669"/>
    <property type="project" value="UniProtKB-EC"/>
</dbReference>
<organism evidence="20 21">
    <name type="scientific">Alteribacillus persepolensis</name>
    <dbReference type="NCBI Taxonomy" id="568899"/>
    <lineage>
        <taxon>Bacteria</taxon>
        <taxon>Bacillati</taxon>
        <taxon>Bacillota</taxon>
        <taxon>Bacilli</taxon>
        <taxon>Bacillales</taxon>
        <taxon>Bacillaceae</taxon>
        <taxon>Alteribacillus</taxon>
    </lineage>
</organism>
<dbReference type="EMBL" id="FNDK01000007">
    <property type="protein sequence ID" value="SDH56346.1"/>
    <property type="molecule type" value="Genomic_DNA"/>
</dbReference>
<evidence type="ECO:0000256" key="7">
    <source>
        <dbReference type="ARBA" id="ARBA00022679"/>
    </source>
</evidence>
<evidence type="ECO:0000256" key="8">
    <source>
        <dbReference type="ARBA" id="ARBA00022692"/>
    </source>
</evidence>
<keyword evidence="8" id="KW-0812">Transmembrane</keyword>
<dbReference type="InterPro" id="IPR023346">
    <property type="entry name" value="Lysozyme-like_dom_sf"/>
</dbReference>
<comment type="similarity">
    <text evidence="1">In the C-terminal section; belongs to the transpeptidase family.</text>
</comment>
<evidence type="ECO:0000256" key="1">
    <source>
        <dbReference type="ARBA" id="ARBA00007090"/>
    </source>
</evidence>
<dbReference type="Gene3D" id="1.10.3810.10">
    <property type="entry name" value="Biosynthetic peptidoglycan transglycosylase-like"/>
    <property type="match status" value="1"/>
</dbReference>
<keyword evidence="7" id="KW-0808">Transferase</keyword>
<keyword evidence="13" id="KW-0472">Membrane</keyword>
<dbReference type="InterPro" id="IPR050396">
    <property type="entry name" value="Glycosyltr_51/Transpeptidase"/>
</dbReference>
<name>A0A1G8DFA8_9BACI</name>
<dbReference type="GO" id="GO:0008360">
    <property type="term" value="P:regulation of cell shape"/>
    <property type="evidence" value="ECO:0007669"/>
    <property type="project" value="UniProtKB-KW"/>
</dbReference>
<dbReference type="GO" id="GO:0006508">
    <property type="term" value="P:proteolysis"/>
    <property type="evidence" value="ECO:0007669"/>
    <property type="project" value="UniProtKB-KW"/>
</dbReference>
<comment type="catalytic activity">
    <reaction evidence="17">
        <text>[GlcNAc-(1-&gt;4)-Mur2Ac(oyl-L-Ala-gamma-D-Glu-L-Lys-D-Ala-D-Ala)](n)-di-trans,octa-cis-undecaprenyl diphosphate + beta-D-GlcNAc-(1-&gt;4)-Mur2Ac(oyl-L-Ala-gamma-D-Glu-L-Lys-D-Ala-D-Ala)-di-trans,octa-cis-undecaprenyl diphosphate = [GlcNAc-(1-&gt;4)-Mur2Ac(oyl-L-Ala-gamma-D-Glu-L-Lys-D-Ala-D-Ala)](n+1)-di-trans,octa-cis-undecaprenyl diphosphate + di-trans,octa-cis-undecaprenyl diphosphate + H(+)</text>
        <dbReference type="Rhea" id="RHEA:23708"/>
        <dbReference type="Rhea" id="RHEA-COMP:9602"/>
        <dbReference type="Rhea" id="RHEA-COMP:9603"/>
        <dbReference type="ChEBI" id="CHEBI:15378"/>
        <dbReference type="ChEBI" id="CHEBI:58405"/>
        <dbReference type="ChEBI" id="CHEBI:60033"/>
        <dbReference type="ChEBI" id="CHEBI:78435"/>
        <dbReference type="EC" id="2.4.99.28"/>
    </reaction>
</comment>
<accession>A0A1G8DFA8</accession>
<evidence type="ECO:0000256" key="2">
    <source>
        <dbReference type="ARBA" id="ARBA00007739"/>
    </source>
</evidence>
<keyword evidence="21" id="KW-1185">Reference proteome</keyword>
<dbReference type="GO" id="GO:0071555">
    <property type="term" value="P:cell wall organization"/>
    <property type="evidence" value="ECO:0007669"/>
    <property type="project" value="UniProtKB-KW"/>
</dbReference>
<evidence type="ECO:0000256" key="4">
    <source>
        <dbReference type="ARBA" id="ARBA00022645"/>
    </source>
</evidence>
<dbReference type="GO" id="GO:0030288">
    <property type="term" value="C:outer membrane-bounded periplasmic space"/>
    <property type="evidence" value="ECO:0007669"/>
    <property type="project" value="TreeGrafter"/>
</dbReference>
<dbReference type="InterPro" id="IPR001460">
    <property type="entry name" value="PCN-bd_Tpept"/>
</dbReference>
<gene>
    <name evidence="20" type="ORF">SAMN05192534_10769</name>
</gene>
<keyword evidence="15" id="KW-0961">Cell wall biogenesis/degradation</keyword>
<evidence type="ECO:0000256" key="9">
    <source>
        <dbReference type="ARBA" id="ARBA00022801"/>
    </source>
</evidence>
<dbReference type="SUPFAM" id="SSF56601">
    <property type="entry name" value="beta-lactamase/transpeptidase-like"/>
    <property type="match status" value="1"/>
</dbReference>
<evidence type="ECO:0000256" key="17">
    <source>
        <dbReference type="ARBA" id="ARBA00049902"/>
    </source>
</evidence>
<dbReference type="AlphaFoldDB" id="A0A1G8DFA8"/>
<keyword evidence="12" id="KW-1133">Transmembrane helix</keyword>
<comment type="catalytic activity">
    <reaction evidence="16">
        <text>Preferential cleavage: (Ac)2-L-Lys-D-Ala-|-D-Ala. Also transpeptidation of peptidyl-alanyl moieties that are N-acyl substituents of D-alanine.</text>
        <dbReference type="EC" id="3.4.16.4"/>
    </reaction>
</comment>
<keyword evidence="9" id="KW-0378">Hydrolase</keyword>
<evidence type="ECO:0000256" key="16">
    <source>
        <dbReference type="ARBA" id="ARBA00034000"/>
    </source>
</evidence>
<keyword evidence="4" id="KW-0121">Carboxypeptidase</keyword>
<proteinExistence type="inferred from homology"/>
<dbReference type="InterPro" id="IPR012338">
    <property type="entry name" value="Beta-lactam/transpept-like"/>
</dbReference>
<keyword evidence="3" id="KW-1003">Cell membrane</keyword>
<keyword evidence="14" id="KW-0511">Multifunctional enzyme</keyword>
<evidence type="ECO:0000256" key="3">
    <source>
        <dbReference type="ARBA" id="ARBA00022475"/>
    </source>
</evidence>
<evidence type="ECO:0000313" key="20">
    <source>
        <dbReference type="EMBL" id="SDH56346.1"/>
    </source>
</evidence>
<dbReference type="PANTHER" id="PTHR32282">
    <property type="entry name" value="BINDING PROTEIN TRANSPEPTIDASE, PUTATIVE-RELATED"/>
    <property type="match status" value="1"/>
</dbReference>
<feature type="domain" description="Glycosyl transferase family 51" evidence="19">
    <location>
        <begin position="52"/>
        <end position="226"/>
    </location>
</feature>
<dbReference type="Proteomes" id="UP000199163">
    <property type="component" value="Unassembled WGS sequence"/>
</dbReference>
<dbReference type="GO" id="GO:0008658">
    <property type="term" value="F:penicillin binding"/>
    <property type="evidence" value="ECO:0007669"/>
    <property type="project" value="InterPro"/>
</dbReference>
<evidence type="ECO:0000256" key="11">
    <source>
        <dbReference type="ARBA" id="ARBA00022984"/>
    </source>
</evidence>
<dbReference type="GO" id="GO:0008955">
    <property type="term" value="F:peptidoglycan glycosyltransferase activity"/>
    <property type="evidence" value="ECO:0007669"/>
    <property type="project" value="UniProtKB-EC"/>
</dbReference>
<sequence>MKRKWIVWVLGAIVFMLLSTGIYLSSVVIGAAAIDEKQLVMSETSEIFDLEGEKVAELYTEDREIVDIDDVPEHVKNAFVAVEDIRFYEHQGIDPRAILRALYRDILAGSAVEGGSTITQQLAKNAFLSNDKTFLRKTKEVLIAMGLERKFTKDDILGYYLNQIYFGHGAYGIQSAAELYFDKDVQELSVDEAALLAGIPKAPSNYSPAEDPKQATTRRNTVLALMERHGFITAEEAMTYQGKTVPETIHRSAANKALYTYIDMILQEAEQKYNLTAEEVYRGGYDIVVPINTEMQEASYQLFQDESYFPDEAKDVQGAFFMMDHRTGGVAAVQGGRDYVRQGLNRVHVKRQPGSVIKPLAVYAPALASGNYHPYSILKDEKADYDGYAPENYNGEYRGEITMVDALTESTNTAAVWLLDQIGVETSLDWMEEAGLQIEDSGLAIALGGLSEGLSPRELAESYTIFSNDGKKVEPYFIKKITDRHGEVIGEAETKTQEVMSTQNAWYMKRMLENVVDEGTASDGSTDYPLAGKTGTTSFLEVEGGTRDAWFAGFTPQWTGALWMGYDKTTEDQHLQAGSSYPTELFKEILNQTPVNGNAQTAFQKPENVNDLEDPIEMEPVNDVSASLTLRGGGLFNVQLQWTPAEDKRVLYRVYEVNNGEGELIGEVEGKSEYTIEGVNVFNLQEYMIVPYNAQTEQEGDPSNVAEVSVGSIFGIAD</sequence>
<dbReference type="InterPro" id="IPR036950">
    <property type="entry name" value="PBP_transglycosylase"/>
</dbReference>
<evidence type="ECO:0000256" key="15">
    <source>
        <dbReference type="ARBA" id="ARBA00023316"/>
    </source>
</evidence>
<keyword evidence="6" id="KW-0328">Glycosyltransferase</keyword>
<evidence type="ECO:0000256" key="5">
    <source>
        <dbReference type="ARBA" id="ARBA00022670"/>
    </source>
</evidence>
<evidence type="ECO:0000256" key="6">
    <source>
        <dbReference type="ARBA" id="ARBA00022676"/>
    </source>
</evidence>
<evidence type="ECO:0000256" key="13">
    <source>
        <dbReference type="ARBA" id="ARBA00023136"/>
    </source>
</evidence>